<proteinExistence type="predicted"/>
<keyword evidence="2" id="KW-1133">Transmembrane helix</keyword>
<name>A0ABQ6FMY8_9CHLR</name>
<evidence type="ECO:0008006" key="5">
    <source>
        <dbReference type="Google" id="ProtNLM"/>
    </source>
</evidence>
<reference evidence="3 4" key="1">
    <citation type="submission" date="2023-02" db="EMBL/GenBank/DDBJ databases">
        <title>Dictyobacter halimunensis sp. nov., a new member of the class Ktedonobacteria from forest soil in a geothermal area.</title>
        <authorList>
            <person name="Rachmania M.K."/>
            <person name="Ningsih F."/>
            <person name="Sakai Y."/>
            <person name="Yabe S."/>
            <person name="Yokota A."/>
            <person name="Sjamsuridzal W."/>
        </authorList>
    </citation>
    <scope>NUCLEOTIDE SEQUENCE [LARGE SCALE GENOMIC DNA]</scope>
    <source>
        <strain evidence="3 4">S3.2.2.5</strain>
    </source>
</reference>
<dbReference type="RefSeq" id="WP_338247472.1">
    <property type="nucleotide sequence ID" value="NZ_BSRI01000001.1"/>
</dbReference>
<dbReference type="Proteomes" id="UP001344906">
    <property type="component" value="Unassembled WGS sequence"/>
</dbReference>
<feature type="region of interest" description="Disordered" evidence="1">
    <location>
        <begin position="149"/>
        <end position="170"/>
    </location>
</feature>
<accession>A0ABQ6FMY8</accession>
<feature type="region of interest" description="Disordered" evidence="1">
    <location>
        <begin position="271"/>
        <end position="326"/>
    </location>
</feature>
<protein>
    <recommendedName>
        <fullName evidence="5">MotA/TolQ/ExbB proton channel domain-containing protein</fullName>
    </recommendedName>
</protein>
<keyword evidence="2" id="KW-0812">Transmembrane</keyword>
<evidence type="ECO:0000313" key="3">
    <source>
        <dbReference type="EMBL" id="GLV53764.1"/>
    </source>
</evidence>
<comment type="caution">
    <text evidence="3">The sequence shown here is derived from an EMBL/GenBank/DDBJ whole genome shotgun (WGS) entry which is preliminary data.</text>
</comment>
<feature type="transmembrane region" description="Helical" evidence="2">
    <location>
        <begin position="361"/>
        <end position="380"/>
    </location>
</feature>
<evidence type="ECO:0000256" key="1">
    <source>
        <dbReference type="SAM" id="MobiDB-lite"/>
    </source>
</evidence>
<feature type="transmembrane region" description="Helical" evidence="2">
    <location>
        <begin position="457"/>
        <end position="475"/>
    </location>
</feature>
<feature type="transmembrane region" description="Helical" evidence="2">
    <location>
        <begin position="28"/>
        <end position="50"/>
    </location>
</feature>
<organism evidence="3 4">
    <name type="scientific">Dictyobacter halimunensis</name>
    <dbReference type="NCBI Taxonomy" id="3026934"/>
    <lineage>
        <taxon>Bacteria</taxon>
        <taxon>Bacillati</taxon>
        <taxon>Chloroflexota</taxon>
        <taxon>Ktedonobacteria</taxon>
        <taxon>Ktedonobacterales</taxon>
        <taxon>Dictyobacteraceae</taxon>
        <taxon>Dictyobacter</taxon>
    </lineage>
</organism>
<gene>
    <name evidence="3" type="ORF">KDH_06150</name>
</gene>
<feature type="compositionally biased region" description="Polar residues" evidence="1">
    <location>
        <begin position="289"/>
        <end position="326"/>
    </location>
</feature>
<evidence type="ECO:0000313" key="4">
    <source>
        <dbReference type="Proteomes" id="UP001344906"/>
    </source>
</evidence>
<feature type="transmembrane region" description="Helical" evidence="2">
    <location>
        <begin position="386"/>
        <end position="405"/>
    </location>
</feature>
<evidence type="ECO:0000256" key="2">
    <source>
        <dbReference type="SAM" id="Phobius"/>
    </source>
</evidence>
<feature type="transmembrane region" description="Helical" evidence="2">
    <location>
        <begin position="425"/>
        <end position="445"/>
    </location>
</feature>
<feature type="transmembrane region" description="Helical" evidence="2">
    <location>
        <begin position="62"/>
        <end position="84"/>
    </location>
</feature>
<sequence length="498" mass="54219">MDSTDDVLLEIVAANAPYTSSWLAAFQYFLPVIPMVAAFLSAIIFIIAWPQGQAQSVPWIGIFSPFISGTLGACALWAILAAIFRRFTAVDLANANSYNALCKRLNYLDYYIGTSFPDGTAQQETYTMLNRLKKFPDHKQGLSLPASVANQSEKNSDPTPGNNGKQTASPQPLILSYRDAIYAALMEQTPGWISGAGYIKLWNLMNQAEELLITLEPVEKVLQDAIYDDMRLNQSNIANSDEWEHKLQTALMNVTEGAALYLNPTLLSPANSTTDSGGNRSALLAEPHPSTNTGTGQAVLSPSSLNRDQESSNGIPQTDNGQNKPSQARAILQLIREMINNFNTNNWNGLITARNRLMDTMLLVGLTTYIATQMAIIIHIKPQHLIGIIIFGLIGALVGLFGRLYQEAQAENDIDDYGLGSARLIVVPLLSGLASIIGVLIVAKVASFDDLYNIKSILSNFVVAATFGLTPNLVINQLQKKSDQYTGNLKSTQPTSSQ</sequence>
<dbReference type="EMBL" id="BSRI01000001">
    <property type="protein sequence ID" value="GLV53764.1"/>
    <property type="molecule type" value="Genomic_DNA"/>
</dbReference>
<keyword evidence="2" id="KW-0472">Membrane</keyword>
<keyword evidence="4" id="KW-1185">Reference proteome</keyword>